<evidence type="ECO:0000313" key="1">
    <source>
        <dbReference type="EMBL" id="MDR4125110.1"/>
    </source>
</evidence>
<protein>
    <submittedName>
        <fullName evidence="1">Uncharacterized protein</fullName>
    </submittedName>
</protein>
<dbReference type="RefSeq" id="WP_347286500.1">
    <property type="nucleotide sequence ID" value="NZ_JAUZQE010000006.1"/>
</dbReference>
<dbReference type="EMBL" id="JAUZQE010000006">
    <property type="protein sequence ID" value="MDR4125110.1"/>
    <property type="molecule type" value="Genomic_DNA"/>
</dbReference>
<name>A0ABU1D3V0_9BURK</name>
<organism evidence="1 2">
    <name type="scientific">Yanghanlia caeni</name>
    <dbReference type="NCBI Taxonomy" id="3064283"/>
    <lineage>
        <taxon>Bacteria</taxon>
        <taxon>Pseudomonadati</taxon>
        <taxon>Pseudomonadota</taxon>
        <taxon>Betaproteobacteria</taxon>
        <taxon>Burkholderiales</taxon>
        <taxon>Alcaligenaceae</taxon>
        <taxon>Yanghanlia</taxon>
    </lineage>
</organism>
<gene>
    <name evidence="1" type="ORF">Q8947_03805</name>
</gene>
<evidence type="ECO:0000313" key="2">
    <source>
        <dbReference type="Proteomes" id="UP001232156"/>
    </source>
</evidence>
<comment type="caution">
    <text evidence="1">The sequence shown here is derived from an EMBL/GenBank/DDBJ whole genome shotgun (WGS) entry which is preliminary data.</text>
</comment>
<accession>A0ABU1D3V0</accession>
<sequence>MLDIFNATYYLARNPDVHAAVQSGALTAREHFDRWGKYEGRDPSPLFNTREYLAMYPDVAAAVEEGLITAYDHFVHYGIAEGRKPFAAFEPEYYLACNPDVAEAVAAGGTNAVQHFVLHGSAENRDFLPGHDVAAFVSGRPVLGELLSDGGVSVVEYMIQEVILGLEIITIAPTVPQWRETGVAPETPPAPSDTLPAEPGEPITPILPVEPVQPAEPIMPVNPINPSDPMITEYLDMIASIDWFAIAYDPVLINAYMLEDLNQFYQRLLEYIPEQYKHYMVNPADVGVTWDMLESFAMELFAPYLDMYASAGIYASATPRGIAAYDVADDEWGALFFKSNGGADAQAGAAHQGDASVWGASDAGLQVIGNPSDAVSVNEFFA</sequence>
<reference evidence="1 2" key="1">
    <citation type="submission" date="2023-08" db="EMBL/GenBank/DDBJ databases">
        <title>Alcaligenaceae gen. nov., a novel taxon isolated from the sludge of Yixing Pesticide Factory.</title>
        <authorList>
            <person name="Ruan L."/>
        </authorList>
    </citation>
    <scope>NUCLEOTIDE SEQUENCE [LARGE SCALE GENOMIC DNA]</scope>
    <source>
        <strain evidence="1 2">LG-2</strain>
    </source>
</reference>
<keyword evidence="2" id="KW-1185">Reference proteome</keyword>
<dbReference type="Proteomes" id="UP001232156">
    <property type="component" value="Unassembled WGS sequence"/>
</dbReference>
<proteinExistence type="predicted"/>